<evidence type="ECO:0000256" key="2">
    <source>
        <dbReference type="ARBA" id="ARBA00022692"/>
    </source>
</evidence>
<dbReference type="InterPro" id="IPR050638">
    <property type="entry name" value="AA-Vitamin_Transporters"/>
</dbReference>
<evidence type="ECO:0000313" key="7">
    <source>
        <dbReference type="EMBL" id="SVB35814.1"/>
    </source>
</evidence>
<dbReference type="SUPFAM" id="SSF103481">
    <property type="entry name" value="Multidrug resistance efflux transporter EmrE"/>
    <property type="match status" value="2"/>
</dbReference>
<feature type="transmembrane region" description="Helical" evidence="5">
    <location>
        <begin position="50"/>
        <end position="70"/>
    </location>
</feature>
<feature type="transmembrane region" description="Helical" evidence="5">
    <location>
        <begin position="162"/>
        <end position="183"/>
    </location>
</feature>
<protein>
    <recommendedName>
        <fullName evidence="6">EamA domain-containing protein</fullName>
    </recommendedName>
</protein>
<feature type="transmembrane region" description="Helical" evidence="5">
    <location>
        <begin position="248"/>
        <end position="267"/>
    </location>
</feature>
<dbReference type="AlphaFoldDB" id="A0A382DCU9"/>
<accession>A0A382DCU9</accession>
<evidence type="ECO:0000256" key="5">
    <source>
        <dbReference type="SAM" id="Phobius"/>
    </source>
</evidence>
<name>A0A382DCU9_9ZZZZ</name>
<dbReference type="Pfam" id="PF00892">
    <property type="entry name" value="EamA"/>
    <property type="match status" value="2"/>
</dbReference>
<dbReference type="InterPro" id="IPR000620">
    <property type="entry name" value="EamA_dom"/>
</dbReference>
<dbReference type="PANTHER" id="PTHR32322">
    <property type="entry name" value="INNER MEMBRANE TRANSPORTER"/>
    <property type="match status" value="1"/>
</dbReference>
<proteinExistence type="predicted"/>
<feature type="domain" description="EamA" evidence="6">
    <location>
        <begin position="4"/>
        <end position="120"/>
    </location>
</feature>
<evidence type="ECO:0000259" key="6">
    <source>
        <dbReference type="Pfam" id="PF00892"/>
    </source>
</evidence>
<feature type="transmembrane region" description="Helical" evidence="5">
    <location>
        <begin position="189"/>
        <end position="208"/>
    </location>
</feature>
<gene>
    <name evidence="7" type="ORF">METZ01_LOCUS188668</name>
</gene>
<feature type="transmembrane region" description="Helical" evidence="5">
    <location>
        <begin position="76"/>
        <end position="98"/>
    </location>
</feature>
<dbReference type="InterPro" id="IPR037185">
    <property type="entry name" value="EmrE-like"/>
</dbReference>
<evidence type="ECO:0000256" key="4">
    <source>
        <dbReference type="ARBA" id="ARBA00023136"/>
    </source>
</evidence>
<keyword evidence="4 5" id="KW-0472">Membrane</keyword>
<dbReference type="PANTHER" id="PTHR32322:SF2">
    <property type="entry name" value="EAMA DOMAIN-CONTAINING PROTEIN"/>
    <property type="match status" value="1"/>
</dbReference>
<organism evidence="7">
    <name type="scientific">marine metagenome</name>
    <dbReference type="NCBI Taxonomy" id="408172"/>
    <lineage>
        <taxon>unclassified sequences</taxon>
        <taxon>metagenomes</taxon>
        <taxon>ecological metagenomes</taxon>
    </lineage>
</organism>
<dbReference type="GO" id="GO:0016020">
    <property type="term" value="C:membrane"/>
    <property type="evidence" value="ECO:0007669"/>
    <property type="project" value="UniProtKB-SubCell"/>
</dbReference>
<keyword evidence="2 5" id="KW-0812">Transmembrane</keyword>
<feature type="transmembrane region" description="Helical" evidence="5">
    <location>
        <begin position="20"/>
        <end position="38"/>
    </location>
</feature>
<feature type="transmembrane region" description="Helical" evidence="5">
    <location>
        <begin position="220"/>
        <end position="242"/>
    </location>
</feature>
<feature type="transmembrane region" description="Helical" evidence="5">
    <location>
        <begin position="131"/>
        <end position="150"/>
    </location>
</feature>
<evidence type="ECO:0000256" key="3">
    <source>
        <dbReference type="ARBA" id="ARBA00022989"/>
    </source>
</evidence>
<comment type="subcellular location">
    <subcellularLocation>
        <location evidence="1">Membrane</location>
        <topology evidence="1">Multi-pass membrane protein</topology>
    </subcellularLocation>
</comment>
<dbReference type="EMBL" id="UINC01038587">
    <property type="protein sequence ID" value="SVB35814.1"/>
    <property type="molecule type" value="Genomic_DNA"/>
</dbReference>
<feature type="transmembrane region" description="Helical" evidence="5">
    <location>
        <begin position="105"/>
        <end position="125"/>
    </location>
</feature>
<keyword evidence="3 5" id="KW-1133">Transmembrane helix</keyword>
<sequence>MSWAAILIRLADAPPLVIAGYRLSMAAVILLPVAFMRSRKELNSLDGSTWGWAVLSGILLSIHFSGWISSLSYTSVASSVVIVTTYPIFVGIISHLFLREKVTTSMVTGILIAFSGGIVIGFGDFTTGGNALFGDGLALLGSISGAGYFLIGRRLRAHVSLLPYITMVYTTAAIVLVILAIGTGNDMSGYSWTTYATILLLAVGPQLLGHSSLNWALKYLSAVFVSISTLAEPVVSTALAALMLNEGITIGKIGGNLLVLCGIFVVMGQERWATAKNEIRSTD</sequence>
<feature type="domain" description="EamA" evidence="6">
    <location>
        <begin position="133"/>
        <end position="267"/>
    </location>
</feature>
<reference evidence="7" key="1">
    <citation type="submission" date="2018-05" db="EMBL/GenBank/DDBJ databases">
        <authorList>
            <person name="Lanie J.A."/>
            <person name="Ng W.-L."/>
            <person name="Kazmierczak K.M."/>
            <person name="Andrzejewski T.M."/>
            <person name="Davidsen T.M."/>
            <person name="Wayne K.J."/>
            <person name="Tettelin H."/>
            <person name="Glass J.I."/>
            <person name="Rusch D."/>
            <person name="Podicherti R."/>
            <person name="Tsui H.-C.T."/>
            <person name="Winkler M.E."/>
        </authorList>
    </citation>
    <scope>NUCLEOTIDE SEQUENCE</scope>
</reference>
<evidence type="ECO:0000256" key="1">
    <source>
        <dbReference type="ARBA" id="ARBA00004141"/>
    </source>
</evidence>